<evidence type="ECO:0000313" key="1">
    <source>
        <dbReference type="EMBL" id="RZF52669.1"/>
    </source>
</evidence>
<keyword evidence="2" id="KW-1185">Reference proteome</keyword>
<dbReference type="InterPro" id="IPR015001">
    <property type="entry name" value="DUF1850"/>
</dbReference>
<gene>
    <name evidence="1" type="ORF">EXE30_08855</name>
</gene>
<evidence type="ECO:0000313" key="2">
    <source>
        <dbReference type="Proteomes" id="UP000292110"/>
    </source>
</evidence>
<protein>
    <submittedName>
        <fullName evidence="1">DUF1850 domain-containing protein</fullName>
    </submittedName>
</protein>
<organism evidence="1 2">
    <name type="scientific">Acinetobacter halotolerans</name>
    <dbReference type="NCBI Taxonomy" id="1752076"/>
    <lineage>
        <taxon>Bacteria</taxon>
        <taxon>Pseudomonadati</taxon>
        <taxon>Pseudomonadota</taxon>
        <taxon>Gammaproteobacteria</taxon>
        <taxon>Moraxellales</taxon>
        <taxon>Moraxellaceae</taxon>
        <taxon>Acinetobacter</taxon>
    </lineage>
</organism>
<dbReference type="Pfam" id="PF08905">
    <property type="entry name" value="DUF1850"/>
    <property type="match status" value="1"/>
</dbReference>
<dbReference type="RefSeq" id="WP_130162065.1">
    <property type="nucleotide sequence ID" value="NZ_SGIM01000006.1"/>
</dbReference>
<accession>A0A4V2DAX8</accession>
<proteinExistence type="predicted"/>
<dbReference type="EMBL" id="SGIM01000006">
    <property type="protein sequence ID" value="RZF52669.1"/>
    <property type="molecule type" value="Genomic_DNA"/>
</dbReference>
<comment type="caution">
    <text evidence="1">The sequence shown here is derived from an EMBL/GenBank/DDBJ whole genome shotgun (WGS) entry which is preliminary data.</text>
</comment>
<sequence>MKSLSAASAALFSGLIVLGVVIACPIANTHVTTPKHDCVIRETDFNLQWRHSVEKTLWLENYHREKKGFQLVYTDLIAFGAGTPSDYPIIFQKDGIIRMSVKQKIAEINWTVSRNMQGRILFGNKSWAIANELPDYSLVQFKNSYTPLWKIWWLGECL</sequence>
<dbReference type="PROSITE" id="PS51257">
    <property type="entry name" value="PROKAR_LIPOPROTEIN"/>
    <property type="match status" value="1"/>
</dbReference>
<dbReference type="AlphaFoldDB" id="A0A4V2DAX8"/>
<name>A0A4V2DAX8_9GAMM</name>
<reference evidence="1 2" key="1">
    <citation type="submission" date="2019-02" db="EMBL/GenBank/DDBJ databases">
        <title>The draft genome of Acinetobacter halotolerans strain JCM 31009.</title>
        <authorList>
            <person name="Qin J."/>
            <person name="Feng Y."/>
            <person name="Nemec A."/>
            <person name="Zong Z."/>
        </authorList>
    </citation>
    <scope>NUCLEOTIDE SEQUENCE [LARGE SCALE GENOMIC DNA]</scope>
    <source>
        <strain evidence="1 2">JCM 31009</strain>
    </source>
</reference>
<dbReference type="Proteomes" id="UP000292110">
    <property type="component" value="Unassembled WGS sequence"/>
</dbReference>